<keyword evidence="2" id="KW-1185">Reference proteome</keyword>
<sequence>MVRWTGAEDDLLRCGYPDYKQMQASLPHRSLNALRYRCRCLGMTSSRHIWTNREVRCLLELFRRGVSDRDLLASFPGMRLAQLKGKARHVGAERRYRPRPLDDPALDAIRARAFAAGVSLVDLDRRLKTGSYYQSCRRDVKLKPVARAAAFFGGEVTIEWPEEI</sequence>
<evidence type="ECO:0000313" key="2">
    <source>
        <dbReference type="Proteomes" id="UP000183635"/>
    </source>
</evidence>
<dbReference type="AlphaFoldDB" id="A0A1I2YPH1"/>
<dbReference type="STRING" id="34004.SAMN04488021_10565"/>
<gene>
    <name evidence="1" type="ORF">SAMN04488021_10565</name>
</gene>
<name>A0A1I2YPH1_9RHOB</name>
<proteinExistence type="predicted"/>
<evidence type="ECO:0000313" key="1">
    <source>
        <dbReference type="EMBL" id="SFH27445.1"/>
    </source>
</evidence>
<dbReference type="OrthoDB" id="8082928at2"/>
<dbReference type="RefSeq" id="WP_074966452.1">
    <property type="nucleotide sequence ID" value="NZ_CBCRYP010000031.1"/>
</dbReference>
<dbReference type="Proteomes" id="UP000183635">
    <property type="component" value="Unassembled WGS sequence"/>
</dbReference>
<dbReference type="CDD" id="cd00167">
    <property type="entry name" value="SANT"/>
    <property type="match status" value="1"/>
</dbReference>
<accession>A0A1I2YPH1</accession>
<dbReference type="InterPro" id="IPR001005">
    <property type="entry name" value="SANT/Myb"/>
</dbReference>
<organism evidence="1 2">
    <name type="scientific">Paracoccus aminovorans</name>
    <dbReference type="NCBI Taxonomy" id="34004"/>
    <lineage>
        <taxon>Bacteria</taxon>
        <taxon>Pseudomonadati</taxon>
        <taxon>Pseudomonadota</taxon>
        <taxon>Alphaproteobacteria</taxon>
        <taxon>Rhodobacterales</taxon>
        <taxon>Paracoccaceae</taxon>
        <taxon>Paracoccus</taxon>
    </lineage>
</organism>
<protein>
    <submittedName>
        <fullName evidence="1">Uncharacterized protein</fullName>
    </submittedName>
</protein>
<reference evidence="1 2" key="1">
    <citation type="submission" date="2016-10" db="EMBL/GenBank/DDBJ databases">
        <authorList>
            <person name="de Groot N.N."/>
        </authorList>
    </citation>
    <scope>NUCLEOTIDE SEQUENCE [LARGE SCALE GENOMIC DNA]</scope>
    <source>
        <strain evidence="1 2">DSM 8537</strain>
    </source>
</reference>
<dbReference type="EMBL" id="FOPU01000005">
    <property type="protein sequence ID" value="SFH27445.1"/>
    <property type="molecule type" value="Genomic_DNA"/>
</dbReference>